<reference evidence="5 6" key="1">
    <citation type="journal article" date="2016" name="Nat. Commun.">
        <title>Thousands of microbial genomes shed light on interconnected biogeochemical processes in an aquifer system.</title>
        <authorList>
            <person name="Anantharaman K."/>
            <person name="Brown C.T."/>
            <person name="Hug L.A."/>
            <person name="Sharon I."/>
            <person name="Castelle C.J."/>
            <person name="Probst A.J."/>
            <person name="Thomas B.C."/>
            <person name="Singh A."/>
            <person name="Wilkins M.J."/>
            <person name="Karaoz U."/>
            <person name="Brodie E.L."/>
            <person name="Williams K.H."/>
            <person name="Hubbard S.S."/>
            <person name="Banfield J.F."/>
        </authorList>
    </citation>
    <scope>NUCLEOTIDE SEQUENCE [LARGE SCALE GENOMIC DNA]</scope>
</reference>
<feature type="region of interest" description="Disordered" evidence="4">
    <location>
        <begin position="88"/>
        <end position="122"/>
    </location>
</feature>
<evidence type="ECO:0000313" key="6">
    <source>
        <dbReference type="Proteomes" id="UP000176814"/>
    </source>
</evidence>
<comment type="caution">
    <text evidence="5">The sequence shown here is derived from an EMBL/GenBank/DDBJ whole genome shotgun (WGS) entry which is preliminary data.</text>
</comment>
<dbReference type="PANTHER" id="PTHR12919">
    <property type="entry name" value="30S RIBOSOMAL PROTEIN S16"/>
    <property type="match status" value="1"/>
</dbReference>
<dbReference type="GO" id="GO:0015935">
    <property type="term" value="C:small ribosomal subunit"/>
    <property type="evidence" value="ECO:0007669"/>
    <property type="project" value="TreeGrafter"/>
</dbReference>
<protein>
    <recommendedName>
        <fullName evidence="3">Small ribosomal subunit protein bS16</fullName>
    </recommendedName>
</protein>
<dbReference type="Pfam" id="PF00886">
    <property type="entry name" value="Ribosomal_S16"/>
    <property type="match status" value="1"/>
</dbReference>
<dbReference type="HAMAP" id="MF_00385">
    <property type="entry name" value="Ribosomal_bS16"/>
    <property type="match status" value="1"/>
</dbReference>
<dbReference type="NCBIfam" id="TIGR00002">
    <property type="entry name" value="S16"/>
    <property type="match status" value="1"/>
</dbReference>
<evidence type="ECO:0000256" key="4">
    <source>
        <dbReference type="SAM" id="MobiDB-lite"/>
    </source>
</evidence>
<dbReference type="InterPro" id="IPR000307">
    <property type="entry name" value="Ribosomal_bS16"/>
</dbReference>
<gene>
    <name evidence="3" type="primary">rpsP</name>
    <name evidence="5" type="ORF">A2911_01180</name>
</gene>
<dbReference type="GO" id="GO:0003735">
    <property type="term" value="F:structural constituent of ribosome"/>
    <property type="evidence" value="ECO:0007669"/>
    <property type="project" value="InterPro"/>
</dbReference>
<dbReference type="GO" id="GO:0005737">
    <property type="term" value="C:cytoplasm"/>
    <property type="evidence" value="ECO:0007669"/>
    <property type="project" value="UniProtKB-ARBA"/>
</dbReference>
<dbReference type="InterPro" id="IPR023803">
    <property type="entry name" value="Ribosomal_bS16_dom_sf"/>
</dbReference>
<evidence type="ECO:0000256" key="3">
    <source>
        <dbReference type="HAMAP-Rule" id="MF_00385"/>
    </source>
</evidence>
<comment type="similarity">
    <text evidence="3">Belongs to the bacterial ribosomal protein bS16 family.</text>
</comment>
<dbReference type="Proteomes" id="UP000176814">
    <property type="component" value="Unassembled WGS sequence"/>
</dbReference>
<keyword evidence="2 3" id="KW-0687">Ribonucleoprotein</keyword>
<sequence length="122" mass="13918">MLIMRLQRIGKRGQAYFRVIVTEHTKKPQGEYLELLGSYDPHKKSLLVKKERIEHWISKGVQLSPTVNNLFVNNKIIVAPKKLSWKPKVVAKPAPAPTTPKETKVEPPKEEEVPTETLPTTE</sequence>
<dbReference type="GO" id="GO:0006412">
    <property type="term" value="P:translation"/>
    <property type="evidence" value="ECO:0007669"/>
    <property type="project" value="UniProtKB-UniRule"/>
</dbReference>
<dbReference type="PANTHER" id="PTHR12919:SF20">
    <property type="entry name" value="SMALL RIBOSOMAL SUBUNIT PROTEIN BS16M"/>
    <property type="match status" value="1"/>
</dbReference>
<evidence type="ECO:0000256" key="1">
    <source>
        <dbReference type="ARBA" id="ARBA00022980"/>
    </source>
</evidence>
<dbReference type="SUPFAM" id="SSF54565">
    <property type="entry name" value="Ribosomal protein S16"/>
    <property type="match status" value="1"/>
</dbReference>
<organism evidence="5 6">
    <name type="scientific">Candidatus Nomurabacteria bacterium RIFCSPLOWO2_01_FULL_40_15</name>
    <dbReference type="NCBI Taxonomy" id="1801772"/>
    <lineage>
        <taxon>Bacteria</taxon>
        <taxon>Candidatus Nomuraibacteriota</taxon>
    </lineage>
</organism>
<name>A0A1F6X9Z6_9BACT</name>
<dbReference type="Gene3D" id="3.30.1320.10">
    <property type="match status" value="1"/>
</dbReference>
<dbReference type="AlphaFoldDB" id="A0A1F6X9Z6"/>
<evidence type="ECO:0000313" key="5">
    <source>
        <dbReference type="EMBL" id="OGI90989.1"/>
    </source>
</evidence>
<keyword evidence="1 3" id="KW-0689">Ribosomal protein</keyword>
<evidence type="ECO:0000256" key="2">
    <source>
        <dbReference type="ARBA" id="ARBA00023274"/>
    </source>
</evidence>
<dbReference type="EMBL" id="MFUW01000002">
    <property type="protein sequence ID" value="OGI90989.1"/>
    <property type="molecule type" value="Genomic_DNA"/>
</dbReference>
<proteinExistence type="inferred from homology"/>
<feature type="compositionally biased region" description="Basic and acidic residues" evidence="4">
    <location>
        <begin position="101"/>
        <end position="112"/>
    </location>
</feature>
<accession>A0A1F6X9Z6</accession>